<dbReference type="Proteomes" id="UP000030700">
    <property type="component" value="Unassembled WGS sequence"/>
</dbReference>
<keyword evidence="3" id="KW-0805">Transcription regulation</keyword>
<dbReference type="InterPro" id="IPR011006">
    <property type="entry name" value="CheY-like_superfamily"/>
</dbReference>
<dbReference type="PROSITE" id="PS50110">
    <property type="entry name" value="RESPONSE_REGULATORY"/>
    <property type="match status" value="1"/>
</dbReference>
<evidence type="ECO:0000256" key="5">
    <source>
        <dbReference type="ARBA" id="ARBA00023163"/>
    </source>
</evidence>
<evidence type="ECO:0000259" key="7">
    <source>
        <dbReference type="PROSITE" id="PS50110"/>
    </source>
</evidence>
<name>A0A0S6W650_9BACT</name>
<proteinExistence type="predicted"/>
<feature type="domain" description="Response regulatory" evidence="7">
    <location>
        <begin position="8"/>
        <end position="125"/>
    </location>
</feature>
<keyword evidence="4" id="KW-0238">DNA-binding</keyword>
<dbReference type="SMART" id="SM00448">
    <property type="entry name" value="REC"/>
    <property type="match status" value="1"/>
</dbReference>
<gene>
    <name evidence="8" type="ORF">U14_04901</name>
</gene>
<evidence type="ECO:0000313" key="9">
    <source>
        <dbReference type="Proteomes" id="UP000030700"/>
    </source>
</evidence>
<evidence type="ECO:0000256" key="4">
    <source>
        <dbReference type="ARBA" id="ARBA00023125"/>
    </source>
</evidence>
<keyword evidence="1 6" id="KW-0597">Phosphoprotein</keyword>
<evidence type="ECO:0000256" key="1">
    <source>
        <dbReference type="ARBA" id="ARBA00022553"/>
    </source>
</evidence>
<dbReference type="InterPro" id="IPR001789">
    <property type="entry name" value="Sig_transdc_resp-reg_receiver"/>
</dbReference>
<accession>A0A0S6W650</accession>
<organism evidence="8">
    <name type="scientific">Candidatus Moduliflexus flocculans</name>
    <dbReference type="NCBI Taxonomy" id="1499966"/>
    <lineage>
        <taxon>Bacteria</taxon>
        <taxon>Candidatus Moduliflexota</taxon>
        <taxon>Candidatus Moduliflexia</taxon>
        <taxon>Candidatus Moduliflexales</taxon>
        <taxon>Candidatus Moduliflexaceae</taxon>
    </lineage>
</organism>
<dbReference type="GO" id="GO:0000156">
    <property type="term" value="F:phosphorelay response regulator activity"/>
    <property type="evidence" value="ECO:0007669"/>
    <property type="project" value="TreeGrafter"/>
</dbReference>
<dbReference type="GO" id="GO:0000976">
    <property type="term" value="F:transcription cis-regulatory region binding"/>
    <property type="evidence" value="ECO:0007669"/>
    <property type="project" value="TreeGrafter"/>
</dbReference>
<dbReference type="GO" id="GO:0032993">
    <property type="term" value="C:protein-DNA complex"/>
    <property type="evidence" value="ECO:0007669"/>
    <property type="project" value="TreeGrafter"/>
</dbReference>
<dbReference type="InterPro" id="IPR039420">
    <property type="entry name" value="WalR-like"/>
</dbReference>
<evidence type="ECO:0000313" key="8">
    <source>
        <dbReference type="EMBL" id="GAK53635.1"/>
    </source>
</evidence>
<dbReference type="AlphaFoldDB" id="A0A0S6W650"/>
<keyword evidence="2" id="KW-0902">Two-component regulatory system</keyword>
<sequence>MNTQHPQKILIIDDEQHLCDGYRRIVMQAGYEAISATSLTEGWQFATEFRPDVILLDVALKDGNGLDWCRKIKADAQFAGTLVLLLSSKHISSDEQADGLEAGADCYLLKPIAPRELLARVKALLHLKEIETRLQNTLEELRKTSRLNQLLLDSLPHPAMLLNRERIVVAANRIAREMGAKVGGFCWQDFGKCEFISAETRALLKSEPDAPALKAACCSFCLLNDSLEAQMPINLPEVEAFGRVWDTWWIPVERGLFLRYAIDVSEMRRVERAQEQEWNSLEKFSSASRSPVTEEILQLKPLHQAAPVVYEELLGMYNDILTSAVDEQLYKVNHNVAGRLQYLAERLGLLRAAPRDVVHLHVSVMKTKMAELSKASAQACLEAGRLTLLELMGNLVSFYRLRISPKMGNRLTMQSGEKAS</sequence>
<feature type="modified residue" description="4-aspartylphosphate" evidence="6">
    <location>
        <position position="57"/>
    </location>
</feature>
<dbReference type="STRING" id="1499966.U14_04901"/>
<evidence type="ECO:0000256" key="2">
    <source>
        <dbReference type="ARBA" id="ARBA00023012"/>
    </source>
</evidence>
<protein>
    <submittedName>
        <fullName evidence="8">Response regulator receiver protein</fullName>
    </submittedName>
</protein>
<keyword evidence="9" id="KW-1185">Reference proteome</keyword>
<dbReference type="Gene3D" id="3.40.50.2300">
    <property type="match status" value="1"/>
</dbReference>
<dbReference type="SUPFAM" id="SSF52172">
    <property type="entry name" value="CheY-like"/>
    <property type="match status" value="1"/>
</dbReference>
<reference evidence="8" key="1">
    <citation type="journal article" date="2015" name="PeerJ">
        <title>First genomic representation of candidate bacterial phylum KSB3 points to enhanced environmental sensing as a trigger of wastewater bulking.</title>
        <authorList>
            <person name="Sekiguchi Y."/>
            <person name="Ohashi A."/>
            <person name="Parks D.H."/>
            <person name="Yamauchi T."/>
            <person name="Tyson G.W."/>
            <person name="Hugenholtz P."/>
        </authorList>
    </citation>
    <scope>NUCLEOTIDE SEQUENCE [LARGE SCALE GENOMIC DNA]</scope>
</reference>
<dbReference type="GO" id="GO:0006355">
    <property type="term" value="P:regulation of DNA-templated transcription"/>
    <property type="evidence" value="ECO:0007669"/>
    <property type="project" value="TreeGrafter"/>
</dbReference>
<dbReference type="Pfam" id="PF00072">
    <property type="entry name" value="Response_reg"/>
    <property type="match status" value="1"/>
</dbReference>
<dbReference type="HOGENOM" id="CLU_653237_0_0_0"/>
<dbReference type="EMBL" id="DF820459">
    <property type="protein sequence ID" value="GAK53635.1"/>
    <property type="molecule type" value="Genomic_DNA"/>
</dbReference>
<evidence type="ECO:0000256" key="6">
    <source>
        <dbReference type="PROSITE-ProRule" id="PRU00169"/>
    </source>
</evidence>
<dbReference type="GO" id="GO:0005829">
    <property type="term" value="C:cytosol"/>
    <property type="evidence" value="ECO:0007669"/>
    <property type="project" value="TreeGrafter"/>
</dbReference>
<evidence type="ECO:0000256" key="3">
    <source>
        <dbReference type="ARBA" id="ARBA00023015"/>
    </source>
</evidence>
<dbReference type="PANTHER" id="PTHR48111">
    <property type="entry name" value="REGULATOR OF RPOS"/>
    <property type="match status" value="1"/>
</dbReference>
<keyword evidence="5" id="KW-0804">Transcription</keyword>
<dbReference type="PANTHER" id="PTHR48111:SF1">
    <property type="entry name" value="TWO-COMPONENT RESPONSE REGULATOR ORR33"/>
    <property type="match status" value="1"/>
</dbReference>